<name>A0A0H3ZXV0_VIBSP</name>
<sequence>MSAHFVIKTEPFPGETGPLSISNPKSSTKKPRISVATVIIF</sequence>
<reference evidence="2" key="1">
    <citation type="journal article" date="2015" name="MBio">
        <title>Eco-Evolutionary Dynamics of Episomes among Ecologically Cohesive Bacterial Populations.</title>
        <authorList>
            <person name="Xue H."/>
            <person name="Cordero O.X."/>
            <person name="Camas F.M."/>
            <person name="Trimble W."/>
            <person name="Meyer F."/>
            <person name="Guglielmini J."/>
            <person name="Rocha E.P."/>
            <person name="Polz M.F."/>
        </authorList>
    </citation>
    <scope>NUCLEOTIDE SEQUENCE</scope>
    <source>
        <strain evidence="2">FF_1</strain>
    </source>
</reference>
<organism evidence="2">
    <name type="scientific">Vibrio splendidus</name>
    <dbReference type="NCBI Taxonomy" id="29497"/>
    <lineage>
        <taxon>Bacteria</taxon>
        <taxon>Pseudomonadati</taxon>
        <taxon>Pseudomonadota</taxon>
        <taxon>Gammaproteobacteria</taxon>
        <taxon>Vibrionales</taxon>
        <taxon>Vibrionaceae</taxon>
        <taxon>Vibrio</taxon>
    </lineage>
</organism>
<evidence type="ECO:0000313" key="2">
    <source>
        <dbReference type="EMBL" id="AKN39397.1"/>
    </source>
</evidence>
<dbReference type="EMBL" id="KP795646">
    <property type="protein sequence ID" value="AKN39397.1"/>
    <property type="molecule type" value="Genomic_DNA"/>
</dbReference>
<evidence type="ECO:0000256" key="1">
    <source>
        <dbReference type="SAM" id="MobiDB-lite"/>
    </source>
</evidence>
<protein>
    <submittedName>
        <fullName evidence="2">Uncharacterized protein</fullName>
    </submittedName>
</protein>
<proteinExistence type="predicted"/>
<accession>A0A0H3ZXV0</accession>
<dbReference type="AlphaFoldDB" id="A0A0H3ZXV0"/>
<feature type="region of interest" description="Disordered" evidence="1">
    <location>
        <begin position="1"/>
        <end position="28"/>
    </location>
</feature>